<reference evidence="3 4" key="1">
    <citation type="submission" date="2018-06" db="EMBL/GenBank/DDBJ databases">
        <title>Comparative genomics of rhizobia nodulating Arachis hypogaea in China.</title>
        <authorList>
            <person name="Li Y."/>
        </authorList>
    </citation>
    <scope>NUCLEOTIDE SEQUENCE [LARGE SCALE GENOMIC DNA]</scope>
    <source>
        <strain evidence="3 4">CCBAU 51658</strain>
    </source>
</reference>
<evidence type="ECO:0000313" key="4">
    <source>
        <dbReference type="Proteomes" id="UP000593880"/>
    </source>
</evidence>
<organism evidence="3 4">
    <name type="scientific">Bradyrhizobium guangdongense</name>
    <dbReference type="NCBI Taxonomy" id="1325090"/>
    <lineage>
        <taxon>Bacteria</taxon>
        <taxon>Pseudomonadati</taxon>
        <taxon>Pseudomonadota</taxon>
        <taxon>Alphaproteobacteria</taxon>
        <taxon>Hyphomicrobiales</taxon>
        <taxon>Nitrobacteraceae</taxon>
        <taxon>Bradyrhizobium</taxon>
    </lineage>
</organism>
<name>A0ABX6UDV5_9BRAD</name>
<keyword evidence="1" id="KW-0732">Signal</keyword>
<dbReference type="Proteomes" id="UP000593880">
    <property type="component" value="Chromosome"/>
</dbReference>
<accession>A0ABX6UDV5</accession>
<evidence type="ECO:0000259" key="2">
    <source>
        <dbReference type="Pfam" id="PF07589"/>
    </source>
</evidence>
<keyword evidence="4" id="KW-1185">Reference proteome</keyword>
<dbReference type="EMBL" id="CP030057">
    <property type="protein sequence ID" value="QOZ59407.1"/>
    <property type="molecule type" value="Genomic_DNA"/>
</dbReference>
<evidence type="ECO:0000313" key="3">
    <source>
        <dbReference type="EMBL" id="QOZ59407.1"/>
    </source>
</evidence>
<feature type="domain" description="Ice-binding protein C-terminal" evidence="2">
    <location>
        <begin position="245"/>
        <end position="269"/>
    </location>
</feature>
<feature type="signal peptide" evidence="1">
    <location>
        <begin position="1"/>
        <end position="40"/>
    </location>
</feature>
<protein>
    <recommendedName>
        <fullName evidence="2">Ice-binding protein C-terminal domain-containing protein</fullName>
    </recommendedName>
</protein>
<dbReference type="NCBIfam" id="TIGR02595">
    <property type="entry name" value="PEP_CTERM"/>
    <property type="match status" value="1"/>
</dbReference>
<sequence>MTSRIGEIVVQVKRLTIVRIRSYVCAAAALLLWMSSDVPAGATIALDGVLNAVADASINGDRARDLQREHWTGTPKTLATNVLARATFGPEFVTASGNAVATWNSADNGSVFFRNYGWHFMNPQHAAVADLSHKLEVNDWSYTFRATSDAIFAMNWDIRLVSGNGFGLKGWTISWTGADATGYTQPDLFNPTESGIFEGAVRAGRFYTIAIQGDEDFILRNGGLSIQDANYSGYMNGAFSWSISSVPEPSTWAMMLLGLAGLGYFGYCRSGAGYARRSV</sequence>
<gene>
    <name evidence="3" type="ORF">XH86_12210</name>
</gene>
<feature type="chain" id="PRO_5046995159" description="Ice-binding protein C-terminal domain-containing protein" evidence="1">
    <location>
        <begin position="41"/>
        <end position="279"/>
    </location>
</feature>
<evidence type="ECO:0000256" key="1">
    <source>
        <dbReference type="SAM" id="SignalP"/>
    </source>
</evidence>
<dbReference type="Pfam" id="PF07589">
    <property type="entry name" value="PEP-CTERM"/>
    <property type="match status" value="1"/>
</dbReference>
<proteinExistence type="predicted"/>
<dbReference type="InterPro" id="IPR013424">
    <property type="entry name" value="Ice-binding_C"/>
</dbReference>